<gene>
    <name evidence="1" type="ORF">C7459_103152</name>
</gene>
<dbReference type="Proteomes" id="UP000245634">
    <property type="component" value="Unassembled WGS sequence"/>
</dbReference>
<keyword evidence="2" id="KW-1185">Reference proteome</keyword>
<proteinExistence type="predicted"/>
<organism evidence="1 2">
    <name type="scientific">Tumebacillus permanentifrigoris</name>
    <dbReference type="NCBI Taxonomy" id="378543"/>
    <lineage>
        <taxon>Bacteria</taxon>
        <taxon>Bacillati</taxon>
        <taxon>Bacillota</taxon>
        <taxon>Bacilli</taxon>
        <taxon>Bacillales</taxon>
        <taxon>Alicyclobacillaceae</taxon>
        <taxon>Tumebacillus</taxon>
    </lineage>
</organism>
<comment type="caution">
    <text evidence="1">The sequence shown here is derived from an EMBL/GenBank/DDBJ whole genome shotgun (WGS) entry which is preliminary data.</text>
</comment>
<name>A0A316DDK4_9BACL</name>
<dbReference type="AlphaFoldDB" id="A0A316DDK4"/>
<reference evidence="1 2" key="1">
    <citation type="submission" date="2018-05" db="EMBL/GenBank/DDBJ databases">
        <title>Genomic Encyclopedia of Type Strains, Phase IV (KMG-IV): sequencing the most valuable type-strain genomes for metagenomic binning, comparative biology and taxonomic classification.</title>
        <authorList>
            <person name="Goeker M."/>
        </authorList>
    </citation>
    <scope>NUCLEOTIDE SEQUENCE [LARGE SCALE GENOMIC DNA]</scope>
    <source>
        <strain evidence="1 2">DSM 18773</strain>
    </source>
</reference>
<sequence>MILMTELDLQQLAAAPMVALFGGIPQKYTRLDNRYITVVLTNLPHLKQGRRLCANCDDKWALCTVQQP</sequence>
<dbReference type="EMBL" id="QGGL01000003">
    <property type="protein sequence ID" value="PWK15612.1"/>
    <property type="molecule type" value="Genomic_DNA"/>
</dbReference>
<evidence type="ECO:0000313" key="2">
    <source>
        <dbReference type="Proteomes" id="UP000245634"/>
    </source>
</evidence>
<protein>
    <submittedName>
        <fullName evidence="1">Uncharacterized protein</fullName>
    </submittedName>
</protein>
<evidence type="ECO:0000313" key="1">
    <source>
        <dbReference type="EMBL" id="PWK15612.1"/>
    </source>
</evidence>
<accession>A0A316DDK4</accession>